<dbReference type="GO" id="GO:0016628">
    <property type="term" value="F:oxidoreductase activity, acting on the CH-CH group of donors, NAD or NADP as acceptor"/>
    <property type="evidence" value="ECO:0007669"/>
    <property type="project" value="InterPro"/>
</dbReference>
<dbReference type="InterPro" id="IPR002364">
    <property type="entry name" value="Quin_OxRdtase/zeta-crystal_CS"/>
</dbReference>
<feature type="signal peptide" evidence="3">
    <location>
        <begin position="1"/>
        <end position="33"/>
    </location>
</feature>
<dbReference type="SUPFAM" id="SSF50129">
    <property type="entry name" value="GroES-like"/>
    <property type="match status" value="1"/>
</dbReference>
<dbReference type="InterPro" id="IPR013154">
    <property type="entry name" value="ADH-like_N"/>
</dbReference>
<dbReference type="OrthoDB" id="201656at2759"/>
<dbReference type="PANTHER" id="PTHR44573">
    <property type="entry name" value="NADPH-DEPENDENT ALKENAL/ONE OXIDOREDUCTASE, CHLOROPLASTIC"/>
    <property type="match status" value="1"/>
</dbReference>
<evidence type="ECO:0000259" key="4">
    <source>
        <dbReference type="SMART" id="SM00829"/>
    </source>
</evidence>
<dbReference type="GO" id="GO:0008270">
    <property type="term" value="F:zinc ion binding"/>
    <property type="evidence" value="ECO:0007669"/>
    <property type="project" value="InterPro"/>
</dbReference>
<dbReference type="VEuPathDB" id="CryptoDB:Vbra_11747"/>
<dbReference type="Gene3D" id="3.90.180.10">
    <property type="entry name" value="Medium-chain alcohol dehydrogenases, catalytic domain"/>
    <property type="match status" value="1"/>
</dbReference>
<feature type="chain" id="PRO_5005187622" description="Enoyl reductase (ER) domain-containing protein" evidence="3">
    <location>
        <begin position="34"/>
        <end position="412"/>
    </location>
</feature>
<dbReference type="InterPro" id="IPR020843">
    <property type="entry name" value="ER"/>
</dbReference>
<dbReference type="InParanoid" id="A0A0G4EH66"/>
<keyword evidence="1" id="KW-0560">Oxidoreductase</keyword>
<dbReference type="CDD" id="cd05289">
    <property type="entry name" value="MDR_like_2"/>
    <property type="match status" value="1"/>
</dbReference>
<protein>
    <recommendedName>
        <fullName evidence="4">Enoyl reductase (ER) domain-containing protein</fullName>
    </recommendedName>
</protein>
<proteinExistence type="predicted"/>
<dbReference type="PANTHER" id="PTHR44573:SF4">
    <property type="entry name" value="2-METHYLENE-FURAN-3-ONE REDUCTASE-LIKE"/>
    <property type="match status" value="1"/>
</dbReference>
<dbReference type="InterPro" id="IPR044626">
    <property type="entry name" value="AOR-like"/>
</dbReference>
<dbReference type="Gene3D" id="3.40.50.720">
    <property type="entry name" value="NAD(P)-binding Rossmann-like Domain"/>
    <property type="match status" value="1"/>
</dbReference>
<keyword evidence="6" id="KW-1185">Reference proteome</keyword>
<dbReference type="SUPFAM" id="SSF51735">
    <property type="entry name" value="NAD(P)-binding Rossmann-fold domains"/>
    <property type="match status" value="1"/>
</dbReference>
<evidence type="ECO:0000256" key="1">
    <source>
        <dbReference type="ARBA" id="ARBA00023002"/>
    </source>
</evidence>
<keyword evidence="3" id="KW-0732">Signal</keyword>
<dbReference type="PROSITE" id="PS01162">
    <property type="entry name" value="QOR_ZETA_CRYSTAL"/>
    <property type="match status" value="1"/>
</dbReference>
<dbReference type="SMART" id="SM00829">
    <property type="entry name" value="PKS_ER"/>
    <property type="match status" value="1"/>
</dbReference>
<dbReference type="Proteomes" id="UP000041254">
    <property type="component" value="Unassembled WGS sequence"/>
</dbReference>
<dbReference type="AlphaFoldDB" id="A0A0G4EH66"/>
<dbReference type="OMA" id="YDCAGIV"/>
<dbReference type="EMBL" id="CDMY01000227">
    <property type="protein sequence ID" value="CEL95244.1"/>
    <property type="molecule type" value="Genomic_DNA"/>
</dbReference>
<feature type="domain" description="Enoyl reductase (ER)" evidence="4">
    <location>
        <begin position="113"/>
        <end position="407"/>
    </location>
</feature>
<dbReference type="PhylomeDB" id="A0A0G4EH66"/>
<evidence type="ECO:0000256" key="2">
    <source>
        <dbReference type="ARBA" id="ARBA00023027"/>
    </source>
</evidence>
<dbReference type="Pfam" id="PF13602">
    <property type="entry name" value="ADH_zinc_N_2"/>
    <property type="match status" value="1"/>
</dbReference>
<dbReference type="STRING" id="1169540.A0A0G4EH66"/>
<dbReference type="InterPro" id="IPR036291">
    <property type="entry name" value="NAD(P)-bd_dom_sf"/>
</dbReference>
<evidence type="ECO:0000256" key="3">
    <source>
        <dbReference type="SAM" id="SignalP"/>
    </source>
</evidence>
<reference evidence="5 6" key="1">
    <citation type="submission" date="2014-11" db="EMBL/GenBank/DDBJ databases">
        <authorList>
            <person name="Zhu J."/>
            <person name="Qi W."/>
            <person name="Song R."/>
        </authorList>
    </citation>
    <scope>NUCLEOTIDE SEQUENCE [LARGE SCALE GENOMIC DNA]</scope>
</reference>
<name>A0A0G4EH66_VITBC</name>
<keyword evidence="2" id="KW-0520">NAD</keyword>
<dbReference type="InterPro" id="IPR011032">
    <property type="entry name" value="GroES-like_sf"/>
</dbReference>
<sequence length="412" mass="44573">MSVRPWLPSPLPLPSLLLPLVTLLVASAALTRAISISHHSHGHRGPSAAAVLSSSTQSTRALERRAAFLSALRQLPALVTKDRPGTTVLEIPEPPVLPHEKEYMDAWVQSGFGGPDVIERREFLMPSPEPHQVLVKVKAAALNPVDIGRRTGFFKGFMNESFPFIPGYDFSGTVEGVGKDVSRWRTGMEVYGYPHEIGVRPQRYGTLGEYLVIDQSFIAAKPKSISHEEAASLPTAIMTSLQAFEMLHIKPGDAVLFTGGAGGVGTQAVQLLKHYCGAGYVATTGSGFKTQLLEELGASVVVDFLKQNFTDVLKDLDSAIDATGEWWECLQCVKEGGHVVTIRGGPGRPANVPFFTVQARGSDLEKVHDLYEKGIVRPVVDSVFPFDSLPLAFSRLETGRVTGKVIVRGPSL</sequence>
<dbReference type="Pfam" id="PF08240">
    <property type="entry name" value="ADH_N"/>
    <property type="match status" value="1"/>
</dbReference>
<evidence type="ECO:0000313" key="6">
    <source>
        <dbReference type="Proteomes" id="UP000041254"/>
    </source>
</evidence>
<evidence type="ECO:0000313" key="5">
    <source>
        <dbReference type="EMBL" id="CEL95244.1"/>
    </source>
</evidence>
<organism evidence="5 6">
    <name type="scientific">Vitrella brassicaformis (strain CCMP3155)</name>
    <dbReference type="NCBI Taxonomy" id="1169540"/>
    <lineage>
        <taxon>Eukaryota</taxon>
        <taxon>Sar</taxon>
        <taxon>Alveolata</taxon>
        <taxon>Colpodellida</taxon>
        <taxon>Vitrellaceae</taxon>
        <taxon>Vitrella</taxon>
    </lineage>
</organism>
<gene>
    <name evidence="5" type="ORF">Vbra_11747</name>
</gene>
<accession>A0A0G4EH66</accession>